<comment type="subcellular location">
    <subcellularLocation>
        <location evidence="2">Cell inner membrane</location>
        <topology evidence="2">Multi-pass membrane protein</topology>
    </subcellularLocation>
</comment>
<evidence type="ECO:0000256" key="13">
    <source>
        <dbReference type="ARBA" id="ARBA00023012"/>
    </source>
</evidence>
<evidence type="ECO:0000256" key="4">
    <source>
        <dbReference type="ARBA" id="ARBA00022475"/>
    </source>
</evidence>
<keyword evidence="7 18" id="KW-0808">Transferase</keyword>
<feature type="domain" description="HAMP" evidence="17">
    <location>
        <begin position="193"/>
        <end position="245"/>
    </location>
</feature>
<reference evidence="18" key="1">
    <citation type="submission" date="2018-06" db="EMBL/GenBank/DDBJ databases">
        <authorList>
            <person name="Zhirakovskaya E."/>
        </authorList>
    </citation>
    <scope>NUCLEOTIDE SEQUENCE</scope>
</reference>
<sequence length="458" mass="51059">MKFPNWRQVRKHLPALREFTPQTLLGRSMLIIVLPIAIMQLAVVFVFFDRHWQSVSTSLSEGVVGDIAVVLQLYKETPETIGFDDVSVMASNKMGLSVALLEDEFIPTSSHFSFNSPLDRTLQRALAAKIGQPFWFDTTRYPAYIDIQIQVDDGVMRFIAPREKVYATTGNMFVLWLVGATLLLTGIAILFTRAQLRPILQLANAAERLGKGLDNPDFKPSGAMEVRQASSAFVQMQQRISRFVNQRTEMLAGVSHDLRTPLTRLKLQFAMMQQTPELVAARKDLNHMQQMLDGYLDFARGEAQAVPVQVDLTALLEQLVTQIVPQQRLSALELPASLPVLVRAQSMERCITNLLENAVRYGGQVWVSGYATDGQVLLRIEDDGPGIDAALREEVFRPFNRLDAARNLNTEGVGLGLTIARDAARAHGGDIQLSRSKHGGLQVELCLPEPEQERQQIG</sequence>
<evidence type="ECO:0000259" key="17">
    <source>
        <dbReference type="PROSITE" id="PS50885"/>
    </source>
</evidence>
<dbReference type="InterPro" id="IPR050980">
    <property type="entry name" value="2C_sensor_his_kinase"/>
</dbReference>
<keyword evidence="4" id="KW-1003">Cell membrane</keyword>
<feature type="domain" description="Histidine kinase" evidence="16">
    <location>
        <begin position="253"/>
        <end position="451"/>
    </location>
</feature>
<dbReference type="PRINTS" id="PR00344">
    <property type="entry name" value="BCTRLSENSOR"/>
</dbReference>
<dbReference type="SUPFAM" id="SSF55874">
    <property type="entry name" value="ATPase domain of HSP90 chaperone/DNA topoisomerase II/histidine kinase"/>
    <property type="match status" value="1"/>
</dbReference>
<dbReference type="SMART" id="SM00304">
    <property type="entry name" value="HAMP"/>
    <property type="match status" value="1"/>
</dbReference>
<evidence type="ECO:0000256" key="15">
    <source>
        <dbReference type="SAM" id="Phobius"/>
    </source>
</evidence>
<comment type="catalytic activity">
    <reaction evidence="1">
        <text>ATP + protein L-histidine = ADP + protein N-phospho-L-histidine.</text>
        <dbReference type="EC" id="2.7.13.3"/>
    </reaction>
</comment>
<dbReference type="Pfam" id="PF02518">
    <property type="entry name" value="HATPase_c"/>
    <property type="match status" value="1"/>
</dbReference>
<keyword evidence="10" id="KW-0418">Kinase</keyword>
<dbReference type="SUPFAM" id="SSF47384">
    <property type="entry name" value="Homodimeric domain of signal transducing histidine kinase"/>
    <property type="match status" value="1"/>
</dbReference>
<keyword evidence="11" id="KW-0067">ATP-binding</keyword>
<evidence type="ECO:0000256" key="14">
    <source>
        <dbReference type="ARBA" id="ARBA00023136"/>
    </source>
</evidence>
<dbReference type="Pfam" id="PF00672">
    <property type="entry name" value="HAMP"/>
    <property type="match status" value="1"/>
</dbReference>
<evidence type="ECO:0000256" key="1">
    <source>
        <dbReference type="ARBA" id="ARBA00000085"/>
    </source>
</evidence>
<keyword evidence="9" id="KW-0547">Nucleotide-binding</keyword>
<evidence type="ECO:0000256" key="2">
    <source>
        <dbReference type="ARBA" id="ARBA00004429"/>
    </source>
</evidence>
<evidence type="ECO:0000256" key="7">
    <source>
        <dbReference type="ARBA" id="ARBA00022679"/>
    </source>
</evidence>
<evidence type="ECO:0000256" key="12">
    <source>
        <dbReference type="ARBA" id="ARBA00022989"/>
    </source>
</evidence>
<keyword evidence="5" id="KW-0997">Cell inner membrane</keyword>
<keyword evidence="13" id="KW-0902">Two-component regulatory system</keyword>
<dbReference type="CDD" id="cd00082">
    <property type="entry name" value="HisKA"/>
    <property type="match status" value="1"/>
</dbReference>
<dbReference type="InterPro" id="IPR003594">
    <property type="entry name" value="HATPase_dom"/>
</dbReference>
<feature type="transmembrane region" description="Helical" evidence="15">
    <location>
        <begin position="172"/>
        <end position="191"/>
    </location>
</feature>
<dbReference type="EC" id="2.7.13.3" evidence="3"/>
<dbReference type="PROSITE" id="PS50109">
    <property type="entry name" value="HIS_KIN"/>
    <property type="match status" value="1"/>
</dbReference>
<dbReference type="GO" id="GO:0005886">
    <property type="term" value="C:plasma membrane"/>
    <property type="evidence" value="ECO:0007669"/>
    <property type="project" value="UniProtKB-SubCell"/>
</dbReference>
<dbReference type="InterPro" id="IPR003660">
    <property type="entry name" value="HAMP_dom"/>
</dbReference>
<keyword evidence="8 15" id="KW-0812">Transmembrane</keyword>
<dbReference type="Gene3D" id="3.30.565.10">
    <property type="entry name" value="Histidine kinase-like ATPase, C-terminal domain"/>
    <property type="match status" value="1"/>
</dbReference>
<dbReference type="GO" id="GO:0000155">
    <property type="term" value="F:phosphorelay sensor kinase activity"/>
    <property type="evidence" value="ECO:0007669"/>
    <property type="project" value="InterPro"/>
</dbReference>
<dbReference type="InterPro" id="IPR005467">
    <property type="entry name" value="His_kinase_dom"/>
</dbReference>
<feature type="transmembrane region" description="Helical" evidence="15">
    <location>
        <begin position="29"/>
        <end position="48"/>
    </location>
</feature>
<dbReference type="InterPro" id="IPR036097">
    <property type="entry name" value="HisK_dim/P_sf"/>
</dbReference>
<dbReference type="InterPro" id="IPR004358">
    <property type="entry name" value="Sig_transdc_His_kin-like_C"/>
</dbReference>
<dbReference type="PANTHER" id="PTHR44936:SF5">
    <property type="entry name" value="SENSOR HISTIDINE KINASE ENVZ"/>
    <property type="match status" value="1"/>
</dbReference>
<gene>
    <name evidence="18" type="ORF">MNBD_ALPHA06-1609</name>
</gene>
<evidence type="ECO:0000313" key="18">
    <source>
        <dbReference type="EMBL" id="VAV88944.1"/>
    </source>
</evidence>
<proteinExistence type="predicted"/>
<keyword evidence="12 15" id="KW-1133">Transmembrane helix</keyword>
<dbReference type="InterPro" id="IPR003661">
    <property type="entry name" value="HisK_dim/P_dom"/>
</dbReference>
<evidence type="ECO:0000256" key="3">
    <source>
        <dbReference type="ARBA" id="ARBA00012438"/>
    </source>
</evidence>
<dbReference type="SMART" id="SM00388">
    <property type="entry name" value="HisKA"/>
    <property type="match status" value="1"/>
</dbReference>
<dbReference type="Gene3D" id="1.10.287.130">
    <property type="match status" value="1"/>
</dbReference>
<evidence type="ECO:0000256" key="8">
    <source>
        <dbReference type="ARBA" id="ARBA00022692"/>
    </source>
</evidence>
<keyword evidence="6" id="KW-0597">Phosphoprotein</keyword>
<dbReference type="GO" id="GO:0005524">
    <property type="term" value="F:ATP binding"/>
    <property type="evidence" value="ECO:0007669"/>
    <property type="project" value="UniProtKB-KW"/>
</dbReference>
<evidence type="ECO:0000256" key="10">
    <source>
        <dbReference type="ARBA" id="ARBA00022777"/>
    </source>
</evidence>
<dbReference type="Gene3D" id="6.10.340.10">
    <property type="match status" value="1"/>
</dbReference>
<evidence type="ECO:0000256" key="11">
    <source>
        <dbReference type="ARBA" id="ARBA00022840"/>
    </source>
</evidence>
<dbReference type="PANTHER" id="PTHR44936">
    <property type="entry name" value="SENSOR PROTEIN CREC"/>
    <property type="match status" value="1"/>
</dbReference>
<name>A0A3B0R682_9ZZZZ</name>
<dbReference type="EMBL" id="UOEE01000080">
    <property type="protein sequence ID" value="VAV88944.1"/>
    <property type="molecule type" value="Genomic_DNA"/>
</dbReference>
<accession>A0A3B0R682</accession>
<dbReference type="SMART" id="SM00387">
    <property type="entry name" value="HATPase_c"/>
    <property type="match status" value="1"/>
</dbReference>
<protein>
    <recommendedName>
        <fullName evidence="3">histidine kinase</fullName>
        <ecNumber evidence="3">2.7.13.3</ecNumber>
    </recommendedName>
</protein>
<dbReference type="AlphaFoldDB" id="A0A3B0R682"/>
<evidence type="ECO:0000256" key="6">
    <source>
        <dbReference type="ARBA" id="ARBA00022553"/>
    </source>
</evidence>
<dbReference type="InterPro" id="IPR036890">
    <property type="entry name" value="HATPase_C_sf"/>
</dbReference>
<dbReference type="Pfam" id="PF00512">
    <property type="entry name" value="HisKA"/>
    <property type="match status" value="1"/>
</dbReference>
<evidence type="ECO:0000256" key="5">
    <source>
        <dbReference type="ARBA" id="ARBA00022519"/>
    </source>
</evidence>
<organism evidence="18">
    <name type="scientific">hydrothermal vent metagenome</name>
    <dbReference type="NCBI Taxonomy" id="652676"/>
    <lineage>
        <taxon>unclassified sequences</taxon>
        <taxon>metagenomes</taxon>
        <taxon>ecological metagenomes</taxon>
    </lineage>
</organism>
<keyword evidence="14 15" id="KW-0472">Membrane</keyword>
<dbReference type="PROSITE" id="PS50885">
    <property type="entry name" value="HAMP"/>
    <property type="match status" value="1"/>
</dbReference>
<evidence type="ECO:0000259" key="16">
    <source>
        <dbReference type="PROSITE" id="PS50109"/>
    </source>
</evidence>
<evidence type="ECO:0000256" key="9">
    <source>
        <dbReference type="ARBA" id="ARBA00022741"/>
    </source>
</evidence>